<comment type="caution">
    <text evidence="6">The sequence shown here is derived from an EMBL/GenBank/DDBJ whole genome shotgun (WGS) entry which is preliminary data.</text>
</comment>
<name>A0ABT0R367_9MICO</name>
<comment type="similarity">
    <text evidence="1">Belongs to the HipA Ser/Thr kinase family.</text>
</comment>
<evidence type="ECO:0000259" key="5">
    <source>
        <dbReference type="Pfam" id="PF13657"/>
    </source>
</evidence>
<sequence>MIRALDIWRGGRHDATLSIAASGEVAMKYTSPDAPRISASLPNDGMRPSPETVRHFFEGLLPDRAEVRSGWADVLSEGLGAPVDPADPFALLRYLGSDVAGALQILPSGETPGRVDPLVRVDDREIASRLRSRSVSSASTAGARASDRSNVGWFALAGGQSKLALTSFDGGSSWYESTDCAPSTHILKPSAAGHPGQALIEHLSLEGAARLGLDVARSEYRIFYGTPALISERHDRAVADDEIMRLHQEDLCQALGAAPARKYESDGGPRAHEFARLILDDAGHHDAMQFVRSLAYSAVIGSADGHAKNYALRHGEDGSVTLAPLYDVCSFHPWASSRRPTGTELPGLHLAFAVGSTSRIESITAGDWELLARRSGLEEGEVVAAAAEVIAAAPDAIADAVRSARGSLPVTVEDERRMARLVGGTAHHARMMRAGIRGGAQ</sequence>
<reference evidence="6" key="1">
    <citation type="submission" date="2022-02" db="EMBL/GenBank/DDBJ databases">
        <authorList>
            <person name="Lee M."/>
            <person name="Kim S.-J."/>
            <person name="Jung M.-Y."/>
        </authorList>
    </citation>
    <scope>NUCLEOTIDE SEQUENCE</scope>
    <source>
        <strain evidence="6">JHP9</strain>
    </source>
</reference>
<feature type="domain" description="HipA-like C-terminal" evidence="4">
    <location>
        <begin position="155"/>
        <end position="396"/>
    </location>
</feature>
<evidence type="ECO:0000256" key="1">
    <source>
        <dbReference type="ARBA" id="ARBA00010164"/>
    </source>
</evidence>
<protein>
    <submittedName>
        <fullName evidence="6">HipA domain-containing protein</fullName>
    </submittedName>
</protein>
<evidence type="ECO:0000259" key="4">
    <source>
        <dbReference type="Pfam" id="PF07804"/>
    </source>
</evidence>
<keyword evidence="7" id="KW-1185">Reference proteome</keyword>
<dbReference type="PANTHER" id="PTHR37419">
    <property type="entry name" value="SERINE/THREONINE-PROTEIN KINASE TOXIN HIPA"/>
    <property type="match status" value="1"/>
</dbReference>
<evidence type="ECO:0000256" key="2">
    <source>
        <dbReference type="ARBA" id="ARBA00022679"/>
    </source>
</evidence>
<dbReference type="Pfam" id="PF13657">
    <property type="entry name" value="Couple_hipA"/>
    <property type="match status" value="1"/>
</dbReference>
<dbReference type="RefSeq" id="WP_249738442.1">
    <property type="nucleotide sequence ID" value="NZ_JAKNCJ010000012.1"/>
</dbReference>
<evidence type="ECO:0000313" key="6">
    <source>
        <dbReference type="EMBL" id="MCL6424362.1"/>
    </source>
</evidence>
<evidence type="ECO:0000256" key="3">
    <source>
        <dbReference type="ARBA" id="ARBA00022777"/>
    </source>
</evidence>
<dbReference type="InterPro" id="IPR012893">
    <property type="entry name" value="HipA-like_C"/>
</dbReference>
<keyword evidence="2" id="KW-0808">Transferase</keyword>
<dbReference type="InterPro" id="IPR017508">
    <property type="entry name" value="HipA_N1"/>
</dbReference>
<dbReference type="Pfam" id="PF07804">
    <property type="entry name" value="HipA_C"/>
    <property type="match status" value="1"/>
</dbReference>
<organism evidence="6 7">
    <name type="scientific">Brachybacterium equifaecis</name>
    <dbReference type="NCBI Taxonomy" id="2910770"/>
    <lineage>
        <taxon>Bacteria</taxon>
        <taxon>Bacillati</taxon>
        <taxon>Actinomycetota</taxon>
        <taxon>Actinomycetes</taxon>
        <taxon>Micrococcales</taxon>
        <taxon>Dermabacteraceae</taxon>
        <taxon>Brachybacterium</taxon>
    </lineage>
</organism>
<keyword evidence="3" id="KW-0418">Kinase</keyword>
<dbReference type="InterPro" id="IPR052028">
    <property type="entry name" value="HipA_Ser/Thr_kinase"/>
</dbReference>
<accession>A0ABT0R367</accession>
<dbReference type="NCBIfam" id="TIGR03071">
    <property type="entry name" value="couple_hipA"/>
    <property type="match status" value="1"/>
</dbReference>
<dbReference type="Proteomes" id="UP001203761">
    <property type="component" value="Unassembled WGS sequence"/>
</dbReference>
<gene>
    <name evidence="6" type="ORF">Bequi_13410</name>
</gene>
<dbReference type="PANTHER" id="PTHR37419:SF1">
    <property type="entry name" value="SERINE_THREONINE-PROTEIN KINASE TOXIN HIPA"/>
    <property type="match status" value="1"/>
</dbReference>
<evidence type="ECO:0000313" key="7">
    <source>
        <dbReference type="Proteomes" id="UP001203761"/>
    </source>
</evidence>
<dbReference type="EMBL" id="JAKNCJ010000012">
    <property type="protein sequence ID" value="MCL6424362.1"/>
    <property type="molecule type" value="Genomic_DNA"/>
</dbReference>
<proteinExistence type="inferred from homology"/>
<feature type="domain" description="HipA N-terminal subdomain 1" evidence="5">
    <location>
        <begin position="5"/>
        <end position="105"/>
    </location>
</feature>